<dbReference type="Proteomes" id="UP001611397">
    <property type="component" value="Unassembled WGS sequence"/>
</dbReference>
<keyword evidence="2" id="KW-0378">Hydrolase</keyword>
<dbReference type="EMBL" id="JBIRWM010000019">
    <property type="protein sequence ID" value="MFI2160341.1"/>
    <property type="molecule type" value="Genomic_DNA"/>
</dbReference>
<dbReference type="InterPro" id="IPR000073">
    <property type="entry name" value="AB_hydrolase_1"/>
</dbReference>
<reference evidence="2 3" key="1">
    <citation type="submission" date="2024-10" db="EMBL/GenBank/DDBJ databases">
        <title>The Natural Products Discovery Center: Release of the First 8490 Sequenced Strains for Exploring Actinobacteria Biosynthetic Diversity.</title>
        <authorList>
            <person name="Kalkreuter E."/>
            <person name="Kautsar S.A."/>
            <person name="Yang D."/>
            <person name="Bader C.D."/>
            <person name="Teijaro C.N."/>
            <person name="Fluegel L."/>
            <person name="Davis C.M."/>
            <person name="Simpson J.R."/>
            <person name="Lauterbach L."/>
            <person name="Steele A.D."/>
            <person name="Gui C."/>
            <person name="Meng S."/>
            <person name="Li G."/>
            <person name="Viehrig K."/>
            <person name="Ye F."/>
            <person name="Su P."/>
            <person name="Kiefer A.F."/>
            <person name="Nichols A."/>
            <person name="Cepeda A.J."/>
            <person name="Yan W."/>
            <person name="Fan B."/>
            <person name="Jiang Y."/>
            <person name="Adhikari A."/>
            <person name="Zheng C.-J."/>
            <person name="Schuster L."/>
            <person name="Cowan T.M."/>
            <person name="Smanski M.J."/>
            <person name="Chevrette M.G."/>
            <person name="De Carvalho L.P.S."/>
            <person name="Shen B."/>
        </authorList>
    </citation>
    <scope>NUCLEOTIDE SEQUENCE [LARGE SCALE GENOMIC DNA]</scope>
    <source>
        <strain evidence="2 3">NPDC020295</strain>
    </source>
</reference>
<gene>
    <name evidence="2" type="ORF">ACH49L_32420</name>
</gene>
<organism evidence="2 3">
    <name type="scientific">Streptomyces olivaceoviridis</name>
    <name type="common">Streptomyces corchorusii</name>
    <dbReference type="NCBI Taxonomy" id="1921"/>
    <lineage>
        <taxon>Bacteria</taxon>
        <taxon>Bacillati</taxon>
        <taxon>Actinomycetota</taxon>
        <taxon>Actinomycetes</taxon>
        <taxon>Kitasatosporales</taxon>
        <taxon>Streptomycetaceae</taxon>
        <taxon>Streptomyces</taxon>
    </lineage>
</organism>
<dbReference type="SUPFAM" id="SSF53474">
    <property type="entry name" value="alpha/beta-Hydrolases"/>
    <property type="match status" value="1"/>
</dbReference>
<keyword evidence="3" id="KW-1185">Reference proteome</keyword>
<dbReference type="GO" id="GO:0016787">
    <property type="term" value="F:hydrolase activity"/>
    <property type="evidence" value="ECO:0007669"/>
    <property type="project" value="UniProtKB-KW"/>
</dbReference>
<evidence type="ECO:0000313" key="3">
    <source>
        <dbReference type="Proteomes" id="UP001611397"/>
    </source>
</evidence>
<comment type="caution">
    <text evidence="2">The sequence shown here is derived from an EMBL/GenBank/DDBJ whole genome shotgun (WGS) entry which is preliminary data.</text>
</comment>
<sequence length="85" mass="9090">MALVPTSAPGERVRKHRHTLHLMDLRGRNETDGGPHATAYRREELGEDVVALAGALGTRPHLAGHSMGGRIARGAALAAPRRSRP</sequence>
<evidence type="ECO:0000313" key="2">
    <source>
        <dbReference type="EMBL" id="MFI2160341.1"/>
    </source>
</evidence>
<evidence type="ECO:0000259" key="1">
    <source>
        <dbReference type="Pfam" id="PF12697"/>
    </source>
</evidence>
<protein>
    <submittedName>
        <fullName evidence="2">Alpha/beta fold hydrolase</fullName>
    </submittedName>
</protein>
<feature type="domain" description="AB hydrolase-1" evidence="1">
    <location>
        <begin position="14"/>
        <end position="76"/>
    </location>
</feature>
<dbReference type="InterPro" id="IPR029058">
    <property type="entry name" value="AB_hydrolase_fold"/>
</dbReference>
<dbReference type="Pfam" id="PF12697">
    <property type="entry name" value="Abhydrolase_6"/>
    <property type="match status" value="1"/>
</dbReference>
<accession>A0ABW7VHW8</accession>
<name>A0ABW7VHW8_STROI</name>
<dbReference type="RefSeq" id="WP_279616966.1">
    <property type="nucleotide sequence ID" value="NZ_JBIRUT010000019.1"/>
</dbReference>
<proteinExistence type="predicted"/>
<dbReference type="Gene3D" id="3.40.50.1820">
    <property type="entry name" value="alpha/beta hydrolase"/>
    <property type="match status" value="1"/>
</dbReference>